<dbReference type="InterPro" id="IPR036259">
    <property type="entry name" value="MFS_trans_sf"/>
</dbReference>
<dbReference type="AlphaFoldDB" id="A0A9Q1BD38"/>
<dbReference type="PROSITE" id="PS51465">
    <property type="entry name" value="KAZAL_2"/>
    <property type="match status" value="1"/>
</dbReference>
<keyword evidence="7" id="KW-1015">Disulfide bond</keyword>
<dbReference type="InterPro" id="IPR036058">
    <property type="entry name" value="Kazal_dom_sf"/>
</dbReference>
<evidence type="ECO:0000256" key="6">
    <source>
        <dbReference type="ARBA" id="ARBA00023136"/>
    </source>
</evidence>
<dbReference type="PROSITE" id="PS00282">
    <property type="entry name" value="KAZAL_1"/>
    <property type="match status" value="1"/>
</dbReference>
<keyword evidence="5 8" id="KW-1133">Transmembrane helix</keyword>
<keyword evidence="4 8" id="KW-0812">Transmembrane</keyword>
<evidence type="ECO:0000256" key="5">
    <source>
        <dbReference type="ARBA" id="ARBA00022989"/>
    </source>
</evidence>
<dbReference type="GO" id="GO:0043252">
    <property type="term" value="P:sodium-independent organic anion transport"/>
    <property type="evidence" value="ECO:0007669"/>
    <property type="project" value="TreeGrafter"/>
</dbReference>
<accession>A0A9Q1BD38</accession>
<dbReference type="SUPFAM" id="SSF100895">
    <property type="entry name" value="Kazal-type serine protease inhibitors"/>
    <property type="match status" value="1"/>
</dbReference>
<gene>
    <name evidence="10" type="ORF">HOLleu_40326</name>
</gene>
<feature type="transmembrane region" description="Helical" evidence="8">
    <location>
        <begin position="69"/>
        <end position="89"/>
    </location>
</feature>
<comment type="similarity">
    <text evidence="2">Belongs to the organo anion transporter (TC 2.A.60) family.</text>
</comment>
<feature type="transmembrane region" description="Helical" evidence="8">
    <location>
        <begin position="259"/>
        <end position="286"/>
    </location>
</feature>
<proteinExistence type="inferred from homology"/>
<evidence type="ECO:0000256" key="3">
    <source>
        <dbReference type="ARBA" id="ARBA00022475"/>
    </source>
</evidence>
<dbReference type="OrthoDB" id="5062115at2759"/>
<keyword evidence="11" id="KW-1185">Reference proteome</keyword>
<sequence>MSAFNVLNFENKDNAILLLITQGSKEYERERNKLAHAGSTFRPSGYGVVEKLRDFPRAVFNLLKSLPCLCNYIACGTEFFIISCLAVFGPKFVESQFSLTSGEAAIFAGLVVMPSALVGVLIGGWVIKCFDWQYKGRMRYIVVCLSVGLLSTLVMLIRCPNIPFAGVTVTYENQTQRLDVGESNVTSACNIDCNCGTNYDPVCGKNDVMYYTACHAGCTHVDASGDDKVYSHCACIEEVGSEGGAVQGKCYQDCDNQTVFFFGVFVTLLLTFTIVVPSVTGVLSIVDESQRSLSLGLQSLFYRCLGSVPGPIIFGKLIDSACMIWEYNCEGERTCWLYQNDDFAKSLFLVVVICRLLSICLFSGSILFYKPLNREDGDDKKKEEIDLSQTREVFGQTNTALPSLEGAMQGY</sequence>
<dbReference type="Pfam" id="PF07648">
    <property type="entry name" value="Kazal_2"/>
    <property type="match status" value="1"/>
</dbReference>
<dbReference type="EMBL" id="JAIZAY010000022">
    <property type="protein sequence ID" value="KAJ8020674.1"/>
    <property type="molecule type" value="Genomic_DNA"/>
</dbReference>
<dbReference type="PANTHER" id="PTHR11388:SF100">
    <property type="entry name" value="SOLUTE CARRIER ORGANIC ANION TRANSPORTER FAMILY MEMBER 4A1"/>
    <property type="match status" value="1"/>
</dbReference>
<evidence type="ECO:0000313" key="11">
    <source>
        <dbReference type="Proteomes" id="UP001152320"/>
    </source>
</evidence>
<dbReference type="GO" id="GO:0015347">
    <property type="term" value="F:sodium-independent organic anion transmembrane transporter activity"/>
    <property type="evidence" value="ECO:0007669"/>
    <property type="project" value="TreeGrafter"/>
</dbReference>
<dbReference type="GO" id="GO:0016323">
    <property type="term" value="C:basolateral plasma membrane"/>
    <property type="evidence" value="ECO:0007669"/>
    <property type="project" value="TreeGrafter"/>
</dbReference>
<evidence type="ECO:0000256" key="1">
    <source>
        <dbReference type="ARBA" id="ARBA00004651"/>
    </source>
</evidence>
<keyword evidence="3" id="KW-1003">Cell membrane</keyword>
<feature type="transmembrane region" description="Helical" evidence="8">
    <location>
        <begin position="347"/>
        <end position="369"/>
    </location>
</feature>
<evidence type="ECO:0000256" key="8">
    <source>
        <dbReference type="SAM" id="Phobius"/>
    </source>
</evidence>
<organism evidence="10 11">
    <name type="scientific">Holothuria leucospilota</name>
    <name type="common">Black long sea cucumber</name>
    <name type="synonym">Mertensiothuria leucospilota</name>
    <dbReference type="NCBI Taxonomy" id="206669"/>
    <lineage>
        <taxon>Eukaryota</taxon>
        <taxon>Metazoa</taxon>
        <taxon>Echinodermata</taxon>
        <taxon>Eleutherozoa</taxon>
        <taxon>Echinozoa</taxon>
        <taxon>Holothuroidea</taxon>
        <taxon>Aspidochirotacea</taxon>
        <taxon>Aspidochirotida</taxon>
        <taxon>Holothuriidae</taxon>
        <taxon>Holothuria</taxon>
    </lineage>
</organism>
<feature type="domain" description="Kazal-like" evidence="9">
    <location>
        <begin position="183"/>
        <end position="237"/>
    </location>
</feature>
<dbReference type="Proteomes" id="UP001152320">
    <property type="component" value="Chromosome 22"/>
</dbReference>
<evidence type="ECO:0000256" key="2">
    <source>
        <dbReference type="ARBA" id="ARBA00009657"/>
    </source>
</evidence>
<comment type="caution">
    <text evidence="10">The sequence shown here is derived from an EMBL/GenBank/DDBJ whole genome shotgun (WGS) entry which is preliminary data.</text>
</comment>
<dbReference type="PANTHER" id="PTHR11388">
    <property type="entry name" value="ORGANIC ANION TRANSPORTER"/>
    <property type="match status" value="1"/>
</dbReference>
<dbReference type="InterPro" id="IPR004156">
    <property type="entry name" value="OATP"/>
</dbReference>
<protein>
    <submittedName>
        <fullName evidence="10">Solute carrier organic anion transporter family member 4C1</fullName>
    </submittedName>
</protein>
<dbReference type="SUPFAM" id="SSF103473">
    <property type="entry name" value="MFS general substrate transporter"/>
    <property type="match status" value="1"/>
</dbReference>
<name>A0A9Q1BD38_HOLLE</name>
<feature type="transmembrane region" description="Helical" evidence="8">
    <location>
        <begin position="104"/>
        <end position="127"/>
    </location>
</feature>
<evidence type="ECO:0000259" key="9">
    <source>
        <dbReference type="PROSITE" id="PS51465"/>
    </source>
</evidence>
<reference evidence="10" key="1">
    <citation type="submission" date="2021-10" db="EMBL/GenBank/DDBJ databases">
        <title>Tropical sea cucumber genome reveals ecological adaptation and Cuvierian tubules defense mechanism.</title>
        <authorList>
            <person name="Chen T."/>
        </authorList>
    </citation>
    <scope>NUCLEOTIDE SEQUENCE</scope>
    <source>
        <strain evidence="10">Nanhai2018</strain>
        <tissue evidence="10">Muscle</tissue>
    </source>
</reference>
<evidence type="ECO:0000313" key="10">
    <source>
        <dbReference type="EMBL" id="KAJ8020674.1"/>
    </source>
</evidence>
<dbReference type="Pfam" id="PF03137">
    <property type="entry name" value="OATP"/>
    <property type="match status" value="1"/>
</dbReference>
<evidence type="ECO:0000256" key="7">
    <source>
        <dbReference type="ARBA" id="ARBA00023157"/>
    </source>
</evidence>
<dbReference type="InterPro" id="IPR002350">
    <property type="entry name" value="Kazal_dom"/>
</dbReference>
<keyword evidence="6 8" id="KW-0472">Membrane</keyword>
<evidence type="ECO:0000256" key="4">
    <source>
        <dbReference type="ARBA" id="ARBA00022692"/>
    </source>
</evidence>
<feature type="transmembrane region" description="Helical" evidence="8">
    <location>
        <begin position="139"/>
        <end position="157"/>
    </location>
</feature>
<comment type="subcellular location">
    <subcellularLocation>
        <location evidence="1">Cell membrane</location>
        <topology evidence="1">Multi-pass membrane protein</topology>
    </subcellularLocation>
</comment>